<gene>
    <name evidence="2" type="ORF">M5J20_00640</name>
</gene>
<protein>
    <submittedName>
        <fullName evidence="2">YggT family protein</fullName>
    </submittedName>
</protein>
<feature type="transmembrane region" description="Helical" evidence="1">
    <location>
        <begin position="6"/>
        <end position="25"/>
    </location>
</feature>
<dbReference type="Proteomes" id="UP001204000">
    <property type="component" value="Unassembled WGS sequence"/>
</dbReference>
<evidence type="ECO:0000256" key="1">
    <source>
        <dbReference type="SAM" id="Phobius"/>
    </source>
</evidence>
<feature type="transmembrane region" description="Helical" evidence="1">
    <location>
        <begin position="68"/>
        <end position="92"/>
    </location>
</feature>
<dbReference type="Pfam" id="PF02325">
    <property type="entry name" value="CCB3_YggT"/>
    <property type="match status" value="1"/>
</dbReference>
<keyword evidence="1" id="KW-1133">Transmembrane helix</keyword>
<name>A0ABT1FY63_9CORY</name>
<organism evidence="2 3">
    <name type="scientific">Corynebacterium stercoris</name>
    <dbReference type="NCBI Taxonomy" id="2943490"/>
    <lineage>
        <taxon>Bacteria</taxon>
        <taxon>Bacillati</taxon>
        <taxon>Actinomycetota</taxon>
        <taxon>Actinomycetes</taxon>
        <taxon>Mycobacteriales</taxon>
        <taxon>Corynebacteriaceae</taxon>
        <taxon>Corynebacterium</taxon>
    </lineage>
</organism>
<reference evidence="2" key="1">
    <citation type="submission" date="2022-05" db="EMBL/GenBank/DDBJ databases">
        <title>Corynebacterium sp. TA-R-1 sp. nov., isolated from human feces.</title>
        <authorList>
            <person name="Shamsuzzaman M."/>
            <person name="Dahal R.H."/>
        </authorList>
    </citation>
    <scope>NUCLEOTIDE SEQUENCE</scope>
    <source>
        <strain evidence="2">TA-R-1</strain>
    </source>
</reference>
<evidence type="ECO:0000313" key="3">
    <source>
        <dbReference type="Proteomes" id="UP001204000"/>
    </source>
</evidence>
<accession>A0ABT1FY63</accession>
<dbReference type="EMBL" id="JAMFTQ010000001">
    <property type="protein sequence ID" value="MCP1386709.1"/>
    <property type="molecule type" value="Genomic_DNA"/>
</dbReference>
<dbReference type="RefSeq" id="WP_253575383.1">
    <property type="nucleotide sequence ID" value="NZ_JAMFTQ010000001.1"/>
</dbReference>
<sequence length="103" mass="11351">MAYFGATLYALVGLYMLVVIIRIIIEMIQSFSKRFEPPHWFIMAAEPMFVVTDPPVKALRRLIPPLRLGGGVGLDVSVIVLFFGLAIVQALIQGLLIRPALGV</sequence>
<proteinExistence type="predicted"/>
<dbReference type="InterPro" id="IPR003425">
    <property type="entry name" value="CCB3/YggT"/>
</dbReference>
<comment type="caution">
    <text evidence="2">The sequence shown here is derived from an EMBL/GenBank/DDBJ whole genome shotgun (WGS) entry which is preliminary data.</text>
</comment>
<keyword evidence="1" id="KW-0472">Membrane</keyword>
<keyword evidence="1" id="KW-0812">Transmembrane</keyword>
<evidence type="ECO:0000313" key="2">
    <source>
        <dbReference type="EMBL" id="MCP1386709.1"/>
    </source>
</evidence>
<keyword evidence="3" id="KW-1185">Reference proteome</keyword>